<dbReference type="Pfam" id="PF00856">
    <property type="entry name" value="SET"/>
    <property type="match status" value="1"/>
</dbReference>
<keyword evidence="2" id="KW-0863">Zinc-finger</keyword>
<feature type="compositionally biased region" description="Low complexity" evidence="5">
    <location>
        <begin position="174"/>
        <end position="185"/>
    </location>
</feature>
<dbReference type="Pfam" id="PF20826">
    <property type="entry name" value="PHD_5"/>
    <property type="match status" value="1"/>
</dbReference>
<dbReference type="InterPro" id="IPR013083">
    <property type="entry name" value="Znf_RING/FYVE/PHD"/>
</dbReference>
<dbReference type="CDD" id="cd15550">
    <property type="entry name" value="PHD_MLL5"/>
    <property type="match status" value="1"/>
</dbReference>
<feature type="compositionally biased region" description="Pro residues" evidence="5">
    <location>
        <begin position="1037"/>
        <end position="1051"/>
    </location>
</feature>
<proteinExistence type="predicted"/>
<evidence type="ECO:0000256" key="2">
    <source>
        <dbReference type="ARBA" id="ARBA00022771"/>
    </source>
</evidence>
<dbReference type="InterPro" id="IPR046341">
    <property type="entry name" value="SET_dom_sf"/>
</dbReference>
<feature type="compositionally biased region" description="Low complexity" evidence="5">
    <location>
        <begin position="1121"/>
        <end position="1138"/>
    </location>
</feature>
<feature type="compositionally biased region" description="Pro residues" evidence="5">
    <location>
        <begin position="1155"/>
        <end position="1169"/>
    </location>
</feature>
<feature type="region of interest" description="Disordered" evidence="5">
    <location>
        <begin position="1035"/>
        <end position="1104"/>
    </location>
</feature>
<feature type="compositionally biased region" description="Pro residues" evidence="5">
    <location>
        <begin position="1078"/>
        <end position="1101"/>
    </location>
</feature>
<feature type="compositionally biased region" description="Pro residues" evidence="5">
    <location>
        <begin position="1209"/>
        <end position="1223"/>
    </location>
</feature>
<dbReference type="GO" id="GO:0006355">
    <property type="term" value="P:regulation of DNA-templated transcription"/>
    <property type="evidence" value="ECO:0007669"/>
    <property type="project" value="TreeGrafter"/>
</dbReference>
<feature type="region of interest" description="Disordered" evidence="5">
    <location>
        <begin position="678"/>
        <end position="732"/>
    </location>
</feature>
<dbReference type="PANTHER" id="PTHR46462">
    <property type="entry name" value="UPSET, ISOFORM A"/>
    <property type="match status" value="1"/>
</dbReference>
<feature type="compositionally biased region" description="Pro residues" evidence="5">
    <location>
        <begin position="1177"/>
        <end position="1192"/>
    </location>
</feature>
<feature type="region of interest" description="Disordered" evidence="5">
    <location>
        <begin position="1"/>
        <end position="76"/>
    </location>
</feature>
<gene>
    <name evidence="7" type="ORF">MEQU1_002997</name>
</gene>
<keyword evidence="1" id="KW-0479">Metal-binding</keyword>
<feature type="compositionally biased region" description="Basic residues" evidence="5">
    <location>
        <begin position="218"/>
        <end position="229"/>
    </location>
</feature>
<feature type="compositionally biased region" description="Pro residues" evidence="5">
    <location>
        <begin position="911"/>
        <end position="924"/>
    </location>
</feature>
<feature type="region of interest" description="Disordered" evidence="5">
    <location>
        <begin position="1116"/>
        <end position="1254"/>
    </location>
</feature>
<reference evidence="7" key="1">
    <citation type="submission" date="2023-03" db="EMBL/GenBank/DDBJ databases">
        <title>Mating type loci evolution in Malassezia.</title>
        <authorList>
            <person name="Coelho M.A."/>
        </authorList>
    </citation>
    <scope>NUCLEOTIDE SEQUENCE</scope>
    <source>
        <strain evidence="7">CBS 12830</strain>
    </source>
</reference>
<evidence type="ECO:0000256" key="1">
    <source>
        <dbReference type="ARBA" id="ARBA00022723"/>
    </source>
</evidence>
<protein>
    <recommendedName>
        <fullName evidence="6">SET domain-containing protein</fullName>
    </recommendedName>
</protein>
<dbReference type="PROSITE" id="PS50280">
    <property type="entry name" value="SET"/>
    <property type="match status" value="1"/>
</dbReference>
<dbReference type="InterPro" id="IPR001214">
    <property type="entry name" value="SET_dom"/>
</dbReference>
<dbReference type="Gene3D" id="3.30.40.10">
    <property type="entry name" value="Zinc/RING finger domain, C3HC4 (zinc finger)"/>
    <property type="match status" value="1"/>
</dbReference>
<dbReference type="GO" id="GO:0006325">
    <property type="term" value="P:chromatin organization"/>
    <property type="evidence" value="ECO:0007669"/>
    <property type="project" value="UniProtKB-KW"/>
</dbReference>
<evidence type="ECO:0000313" key="7">
    <source>
        <dbReference type="EMBL" id="WFD24298.1"/>
    </source>
</evidence>
<keyword evidence="8" id="KW-1185">Reference proteome</keyword>
<dbReference type="GO" id="GO:0070210">
    <property type="term" value="C:Rpd3L-Expanded complex"/>
    <property type="evidence" value="ECO:0007669"/>
    <property type="project" value="TreeGrafter"/>
</dbReference>
<feature type="region of interest" description="Disordered" evidence="5">
    <location>
        <begin position="760"/>
        <end position="1022"/>
    </location>
</feature>
<dbReference type="EMBL" id="CP119905">
    <property type="protein sequence ID" value="WFD24298.1"/>
    <property type="molecule type" value="Genomic_DNA"/>
</dbReference>
<feature type="compositionally biased region" description="Polar residues" evidence="5">
    <location>
        <begin position="992"/>
        <end position="1017"/>
    </location>
</feature>
<feature type="compositionally biased region" description="Acidic residues" evidence="5">
    <location>
        <begin position="699"/>
        <end position="709"/>
    </location>
</feature>
<dbReference type="GO" id="GO:0034967">
    <property type="term" value="C:Set3 complex"/>
    <property type="evidence" value="ECO:0007669"/>
    <property type="project" value="TreeGrafter"/>
</dbReference>
<keyword evidence="3" id="KW-0862">Zinc</keyword>
<evidence type="ECO:0000259" key="6">
    <source>
        <dbReference type="PROSITE" id="PS50280"/>
    </source>
</evidence>
<dbReference type="InterPro" id="IPR019786">
    <property type="entry name" value="Zinc_finger_PHD-type_CS"/>
</dbReference>
<sequence>MDRQAHLPGGPSIPGGHTYHQDTFKSTMPLKVPVMGSFARADPQTRPTSPPPAAQPAPTDAPADDDDEGHENDKGTDEEAGIIRCICQCDDDDGFTIQCDKCLVWQHCACFGMSHSSVPDEYLCEQCDPRPVDTDYARAHQQHRLQEEARKAQKARDASAAVAMLESAAKAAWNAAIQGPSSQPTQRRRSQGQRSPPKRPVADADLPEPSDISTPGHARSKSRSGKKARGGLNGRKSHGALSRSKHGDDDDHTDMWEAWHMEYTDIDANHVRDPKTIERLAEYVLAWQHTPRLETRVDEHGFHLVPLRYAQDVHGDIGAPPKGDSQYARHGLAPVGQDCVPVHMSCKNLEDIGARVHVRSISDQVVSNFFNNIHHLQAVSSKPQKIWSASKTFCRPSMHGLFADAPIPAGAFIAQYRGELYSADAYRADPINQYAKIGTSKPHVRLLPSPLNLAVDARMYGGPARFARASCHPNAVLRPILQKDGDQWPKLHFGLFALAPIPKSHEITVGWDWDDHHIVHVLPALVRRPWAIDDTPRFQSPAEAKLQSELDMEAFYQRGEFPYASSILASKFEAIVSVLLSYATCGCLGPSLGGSSTNAFLMRRQNCAVTQMLRVGQGMPLLYTSHILKSLSKSKPITLTPLVGVFRHWTADVPMDAETHLCARLAQNAGYVQRVQRTGHEQPVWPPPHRPLATTTSSDMDESPVDSDAESVGHASSATEPMSDDDMPFASDVDDPVVAKALQHLDTAWQPAVLPFKKRTDRTRLKAQPVVSSDVSRAKRHARPDTHSAKMDASAKRQKVRALYDAAGPSSPLSSSDEENEYPTHTSLSRHGPPKSPESHPKPRPKTAAPRKQSTPPNALLMTAPVRRVSPTTLPPQASSTTPPLAIPRPESKPKPIVATHETETTAVSPSPGPAPAVPAPAPPPRERTPPAREPTPPPPPPKRLSLAEYKKRLASRRQSEGKGTSSVSDDAPSADTTPVPAPTGAVEEATTARTVSPVVTPTASIPSALETSTAASTLPRAAAVEREAIRSVYIPQSPPRSAPVLPPPVTPSVLSGAPAPASAASVTASDHHGDPETPVPTTRPVPPLPVVAPVPVPVPCAPATLPAPVAVAERRPPAGAPAVAKPLSPKAAPALGATLPWDSAPAAPSFQTLPPSPPPRPPGPPPKLGPGGLGARPPPPGPPPGPPPPMPARLRAAQQRADNRPSMPVRPPVPPAPVPAAPTPGGSAPDGRGSTRSNAPHRAGFGRGEWRPI</sequence>
<dbReference type="InterPro" id="IPR011011">
    <property type="entry name" value="Znf_FYVE_PHD"/>
</dbReference>
<feature type="compositionally biased region" description="Pro residues" evidence="5">
    <location>
        <begin position="932"/>
        <end position="943"/>
    </location>
</feature>
<dbReference type="PANTHER" id="PTHR46462:SF3">
    <property type="entry name" value="UPSET, ISOFORM A"/>
    <property type="match status" value="1"/>
</dbReference>
<dbReference type="Gene3D" id="2.170.270.10">
    <property type="entry name" value="SET domain"/>
    <property type="match status" value="1"/>
</dbReference>
<name>A0AAF0EEV2_9BASI</name>
<dbReference type="PROSITE" id="PS01359">
    <property type="entry name" value="ZF_PHD_1"/>
    <property type="match status" value="1"/>
</dbReference>
<feature type="compositionally biased region" description="Polar residues" evidence="5">
    <location>
        <begin position="870"/>
        <end position="883"/>
    </location>
</feature>
<evidence type="ECO:0000256" key="3">
    <source>
        <dbReference type="ARBA" id="ARBA00022833"/>
    </source>
</evidence>
<dbReference type="GO" id="GO:0008270">
    <property type="term" value="F:zinc ion binding"/>
    <property type="evidence" value="ECO:0007669"/>
    <property type="project" value="UniProtKB-KW"/>
</dbReference>
<accession>A0AAF0EEV2</accession>
<organism evidence="7 8">
    <name type="scientific">Malassezia equina</name>
    <dbReference type="NCBI Taxonomy" id="1381935"/>
    <lineage>
        <taxon>Eukaryota</taxon>
        <taxon>Fungi</taxon>
        <taxon>Dikarya</taxon>
        <taxon>Basidiomycota</taxon>
        <taxon>Ustilaginomycotina</taxon>
        <taxon>Malasseziomycetes</taxon>
        <taxon>Malasseziales</taxon>
        <taxon>Malasseziaceae</taxon>
        <taxon>Malassezia</taxon>
    </lineage>
</organism>
<feature type="domain" description="SET" evidence="6">
    <location>
        <begin position="381"/>
        <end position="512"/>
    </location>
</feature>
<feature type="region of interest" description="Disordered" evidence="5">
    <location>
        <begin position="174"/>
        <end position="250"/>
    </location>
</feature>
<evidence type="ECO:0000256" key="4">
    <source>
        <dbReference type="ARBA" id="ARBA00022853"/>
    </source>
</evidence>
<dbReference type="Proteomes" id="UP001214415">
    <property type="component" value="Chromosome 6"/>
</dbReference>
<dbReference type="SMART" id="SM00317">
    <property type="entry name" value="SET"/>
    <property type="match status" value="1"/>
</dbReference>
<keyword evidence="4" id="KW-0156">Chromatin regulator</keyword>
<feature type="compositionally biased region" description="Low complexity" evidence="5">
    <location>
        <begin position="1052"/>
        <end position="1069"/>
    </location>
</feature>
<feature type="compositionally biased region" description="Acidic residues" evidence="5">
    <location>
        <begin position="722"/>
        <end position="732"/>
    </location>
</feature>
<evidence type="ECO:0000313" key="8">
    <source>
        <dbReference type="Proteomes" id="UP001214415"/>
    </source>
</evidence>
<dbReference type="SUPFAM" id="SSF57903">
    <property type="entry name" value="FYVE/PHD zinc finger"/>
    <property type="match status" value="1"/>
</dbReference>
<evidence type="ECO:0000256" key="5">
    <source>
        <dbReference type="SAM" id="MobiDB-lite"/>
    </source>
</evidence>
<feature type="compositionally biased region" description="Basic and acidic residues" evidence="5">
    <location>
        <begin position="783"/>
        <end position="795"/>
    </location>
</feature>
<dbReference type="AlphaFoldDB" id="A0AAF0EEV2"/>
<dbReference type="SUPFAM" id="SSF82199">
    <property type="entry name" value="SET domain"/>
    <property type="match status" value="1"/>
</dbReference>